<dbReference type="Pfam" id="PF02567">
    <property type="entry name" value="PhzC-PhzF"/>
    <property type="match status" value="1"/>
</dbReference>
<comment type="caution">
    <text evidence="3">The sequence shown here is derived from an EMBL/GenBank/DDBJ whole genome shotgun (WGS) entry which is preliminary data.</text>
</comment>
<evidence type="ECO:0000313" key="3">
    <source>
        <dbReference type="EMBL" id="RVX71906.1"/>
    </source>
</evidence>
<dbReference type="GO" id="GO:0005737">
    <property type="term" value="C:cytoplasm"/>
    <property type="evidence" value="ECO:0007669"/>
    <property type="project" value="TreeGrafter"/>
</dbReference>
<reference evidence="3 4" key="1">
    <citation type="submission" date="2017-03" db="EMBL/GenBank/DDBJ databases">
        <title>Genomes of endolithic fungi from Antarctica.</title>
        <authorList>
            <person name="Coleine C."/>
            <person name="Masonjones S."/>
            <person name="Stajich J.E."/>
        </authorList>
    </citation>
    <scope>NUCLEOTIDE SEQUENCE [LARGE SCALE GENOMIC DNA]</scope>
    <source>
        <strain evidence="3 4">CCFEE 6314</strain>
    </source>
</reference>
<protein>
    <recommendedName>
        <fullName evidence="5">Phenazine biosynthesis protein</fullName>
    </recommendedName>
</protein>
<dbReference type="AlphaFoldDB" id="A0A438N8I2"/>
<evidence type="ECO:0000256" key="2">
    <source>
        <dbReference type="ARBA" id="ARBA00023235"/>
    </source>
</evidence>
<keyword evidence="2" id="KW-0413">Isomerase</keyword>
<dbReference type="EMBL" id="NAJM01000015">
    <property type="protein sequence ID" value="RVX71906.1"/>
    <property type="molecule type" value="Genomic_DNA"/>
</dbReference>
<sequence>MTRFLDFRVIDAMTEEAFTGNPTPVFILDHLLKWPDKQVLQKIARASKQSDLGNLESQKRATGSASTACVYDIKSFTPFQEEPFCGHGIISATIALGDAGRVTGDVTFYTVDGIMVQAQLGARSGEREQHGDSSPGHKWTVKLHIPSVPVTEDLNRDEGLRERIASSLKLQARQIVSLGRNSLQDLVVELEDSVDFSATRMNVEGVALMEASPPGTRSQVLTGNGSRYGVDFVKRVFAYGHEYQATGSTYCILIPYWASRLGKSSLKAKQISERTGEATVEAAAPGTDQAMLIASGITIMEGKILVPRVRGDDGGEGVASQPKLSCD</sequence>
<dbReference type="PANTHER" id="PTHR13774:SF17">
    <property type="entry name" value="PHENAZINE BIOSYNTHESIS-LIKE DOMAIN-CONTAINING PROTEIN"/>
    <property type="match status" value="1"/>
</dbReference>
<evidence type="ECO:0000256" key="1">
    <source>
        <dbReference type="ARBA" id="ARBA00008270"/>
    </source>
</evidence>
<dbReference type="OrthoDB" id="412383at2759"/>
<comment type="similarity">
    <text evidence="1">Belongs to the PhzF family.</text>
</comment>
<name>A0A438N8I2_EXOME</name>
<evidence type="ECO:0000313" key="4">
    <source>
        <dbReference type="Proteomes" id="UP000288859"/>
    </source>
</evidence>
<organism evidence="3 4">
    <name type="scientific">Exophiala mesophila</name>
    <name type="common">Black yeast-like fungus</name>
    <dbReference type="NCBI Taxonomy" id="212818"/>
    <lineage>
        <taxon>Eukaryota</taxon>
        <taxon>Fungi</taxon>
        <taxon>Dikarya</taxon>
        <taxon>Ascomycota</taxon>
        <taxon>Pezizomycotina</taxon>
        <taxon>Eurotiomycetes</taxon>
        <taxon>Chaetothyriomycetidae</taxon>
        <taxon>Chaetothyriales</taxon>
        <taxon>Herpotrichiellaceae</taxon>
        <taxon>Exophiala</taxon>
    </lineage>
</organism>
<accession>A0A438N8I2</accession>
<dbReference type="VEuPathDB" id="FungiDB:PV10_08692"/>
<evidence type="ECO:0008006" key="5">
    <source>
        <dbReference type="Google" id="ProtNLM"/>
    </source>
</evidence>
<gene>
    <name evidence="3" type="ORF">B0A52_04305</name>
</gene>
<dbReference type="InterPro" id="IPR003719">
    <property type="entry name" value="Phenazine_PhzF-like"/>
</dbReference>
<dbReference type="PIRSF" id="PIRSF016184">
    <property type="entry name" value="PhzC_PhzF"/>
    <property type="match status" value="1"/>
</dbReference>
<dbReference type="Proteomes" id="UP000288859">
    <property type="component" value="Unassembled WGS sequence"/>
</dbReference>
<dbReference type="Gene3D" id="3.10.310.10">
    <property type="entry name" value="Diaminopimelate Epimerase, Chain A, domain 1"/>
    <property type="match status" value="2"/>
</dbReference>
<dbReference type="SUPFAM" id="SSF54506">
    <property type="entry name" value="Diaminopimelate epimerase-like"/>
    <property type="match status" value="1"/>
</dbReference>
<dbReference type="PANTHER" id="PTHR13774">
    <property type="entry name" value="PHENAZINE BIOSYNTHESIS PROTEIN"/>
    <property type="match status" value="1"/>
</dbReference>
<dbReference type="GO" id="GO:0016853">
    <property type="term" value="F:isomerase activity"/>
    <property type="evidence" value="ECO:0007669"/>
    <property type="project" value="UniProtKB-KW"/>
</dbReference>
<proteinExistence type="inferred from homology"/>